<dbReference type="GO" id="GO:0071108">
    <property type="term" value="P:protein K48-linked deubiquitination"/>
    <property type="evidence" value="ECO:0007669"/>
    <property type="project" value="TreeGrafter"/>
</dbReference>
<dbReference type="EMBL" id="JAOPGA020000617">
    <property type="protein sequence ID" value="KAL0479988.1"/>
    <property type="molecule type" value="Genomic_DNA"/>
</dbReference>
<dbReference type="PANTHER" id="PTHR18063:SF6">
    <property type="entry name" value="UBIQUITIN CARBOXYL-TERMINAL HYDROLASE"/>
    <property type="match status" value="1"/>
</dbReference>
<keyword evidence="4" id="KW-1185">Reference proteome</keyword>
<gene>
    <name evidence="3" type="ORF">AKO1_007322</name>
</gene>
<feature type="domain" description="MINDY deubiquitinase" evidence="2">
    <location>
        <begin position="7"/>
        <end position="302"/>
    </location>
</feature>
<accession>A0AAW2YRH8</accession>
<evidence type="ECO:0000313" key="3">
    <source>
        <dbReference type="EMBL" id="KAL0479988.1"/>
    </source>
</evidence>
<dbReference type="GO" id="GO:0004843">
    <property type="term" value="F:cysteine-type deubiquitinase activity"/>
    <property type="evidence" value="ECO:0007669"/>
    <property type="project" value="InterPro"/>
</dbReference>
<feature type="compositionally biased region" description="Basic and acidic residues" evidence="1">
    <location>
        <begin position="436"/>
        <end position="448"/>
    </location>
</feature>
<name>A0AAW2YRH8_9EUKA</name>
<dbReference type="Proteomes" id="UP001431209">
    <property type="component" value="Unassembled WGS sequence"/>
</dbReference>
<dbReference type="InterPro" id="IPR007518">
    <property type="entry name" value="MINDY"/>
</dbReference>
<feature type="region of interest" description="Disordered" evidence="1">
    <location>
        <begin position="337"/>
        <end position="448"/>
    </location>
</feature>
<dbReference type="PANTHER" id="PTHR18063">
    <property type="entry name" value="NF-E2 INDUCIBLE PROTEIN"/>
    <property type="match status" value="1"/>
</dbReference>
<evidence type="ECO:0000256" key="1">
    <source>
        <dbReference type="SAM" id="MobiDB-lite"/>
    </source>
</evidence>
<dbReference type="InterPro" id="IPR033979">
    <property type="entry name" value="MINDY_domain"/>
</dbReference>
<dbReference type="GO" id="GO:0016807">
    <property type="term" value="F:cysteine-type carboxypeptidase activity"/>
    <property type="evidence" value="ECO:0007669"/>
    <property type="project" value="TreeGrafter"/>
</dbReference>
<dbReference type="GO" id="GO:1990380">
    <property type="term" value="F:K48-linked deubiquitinase activity"/>
    <property type="evidence" value="ECO:0007669"/>
    <property type="project" value="InterPro"/>
</dbReference>
<protein>
    <recommendedName>
        <fullName evidence="2">MINDY deubiquitinase domain-containing protein</fullName>
    </recommendedName>
</protein>
<feature type="compositionally biased region" description="Low complexity" evidence="1">
    <location>
        <begin position="344"/>
        <end position="362"/>
    </location>
</feature>
<evidence type="ECO:0000259" key="2">
    <source>
        <dbReference type="Pfam" id="PF04424"/>
    </source>
</evidence>
<dbReference type="GO" id="GO:0005829">
    <property type="term" value="C:cytosol"/>
    <property type="evidence" value="ECO:0007669"/>
    <property type="project" value="TreeGrafter"/>
</dbReference>
<reference evidence="3 4" key="1">
    <citation type="submission" date="2024-03" db="EMBL/GenBank/DDBJ databases">
        <title>The Acrasis kona genome and developmental transcriptomes reveal deep origins of eukaryotic multicellular pathways.</title>
        <authorList>
            <person name="Sheikh S."/>
            <person name="Fu C.-J."/>
            <person name="Brown M.W."/>
            <person name="Baldauf S.L."/>
        </authorList>
    </citation>
    <scope>NUCLEOTIDE SEQUENCE [LARGE SCALE GENOMIC DNA]</scope>
    <source>
        <strain evidence="3 4">ATCC MYA-3509</strain>
    </source>
</reference>
<dbReference type="Pfam" id="PF04424">
    <property type="entry name" value="MINDY_DUB"/>
    <property type="match status" value="1"/>
</dbReference>
<comment type="caution">
    <text evidence="3">The sequence shown here is derived from an EMBL/GenBank/DDBJ whole genome shotgun (WGS) entry which is preliminary data.</text>
</comment>
<organism evidence="3 4">
    <name type="scientific">Acrasis kona</name>
    <dbReference type="NCBI Taxonomy" id="1008807"/>
    <lineage>
        <taxon>Eukaryota</taxon>
        <taxon>Discoba</taxon>
        <taxon>Heterolobosea</taxon>
        <taxon>Tetramitia</taxon>
        <taxon>Eutetramitia</taxon>
        <taxon>Acrasidae</taxon>
        <taxon>Acrasis</taxon>
    </lineage>
</organism>
<sequence length="448" mass="52041">MSDAGINYRVKKVVVGRRTTPIILQNYNGPCPLISVVNTLLLKGEKLNIQPDQKKVSNEYLLQILAQYILEYGQSRKDAFDVQKSLDLLPKIKDGLDVNVRFTGINDFDAQPEIELFKMLKVHLVHGWLIDPQDCETYSVIKNLTYNEIVEKFLLMEDLLAAEQKEEYTNKDQDDTTRVEIKLDEDITLASDIGKLIRSPDELRTLKEEHKKKIIHEGRIIGNFLERDKSQLTVYGLSELHVNLEPNNLCILFHNNHFSTVCKYQDHLYQLCTDEGFKDEPNIVWERLSEVLGDNQYYKGDFTVYQFQHHSSDRTFGAVRNIEQNNSDFELAKRLQKQYDQMDSQQQQVNQQNVNPTTTSQPVNTNTRPERNPSPPKPTAERVATIREKRNVQKPTNVGNNRYAEQKKVLQSANQQRIERQEQRRLNPAHTTHNKQSREKKDDGCTTM</sequence>
<proteinExistence type="predicted"/>
<dbReference type="AlphaFoldDB" id="A0AAW2YRH8"/>
<evidence type="ECO:0000313" key="4">
    <source>
        <dbReference type="Proteomes" id="UP001431209"/>
    </source>
</evidence>
<dbReference type="GO" id="GO:0071944">
    <property type="term" value="C:cell periphery"/>
    <property type="evidence" value="ECO:0007669"/>
    <property type="project" value="TreeGrafter"/>
</dbReference>